<organism evidence="2 3">
    <name type="scientific">Noviherbaspirillum autotrophicum</name>
    <dbReference type="NCBI Taxonomy" id="709839"/>
    <lineage>
        <taxon>Bacteria</taxon>
        <taxon>Pseudomonadati</taxon>
        <taxon>Pseudomonadota</taxon>
        <taxon>Betaproteobacteria</taxon>
        <taxon>Burkholderiales</taxon>
        <taxon>Oxalobacteraceae</taxon>
        <taxon>Noviherbaspirillum</taxon>
    </lineage>
</organism>
<proteinExistence type="predicted"/>
<evidence type="ECO:0000256" key="1">
    <source>
        <dbReference type="SAM" id="SignalP"/>
    </source>
</evidence>
<feature type="signal peptide" evidence="1">
    <location>
        <begin position="1"/>
        <end position="22"/>
    </location>
</feature>
<protein>
    <submittedName>
        <fullName evidence="2">Uncharacterized protein</fullName>
    </submittedName>
</protein>
<keyword evidence="3" id="KW-1185">Reference proteome</keyword>
<evidence type="ECO:0000313" key="2">
    <source>
        <dbReference type="EMBL" id="KIF83303.1"/>
    </source>
</evidence>
<reference evidence="2 3" key="1">
    <citation type="submission" date="2014-12" db="EMBL/GenBank/DDBJ databases">
        <title>Denitrispirillum autotrophicum gen. nov., sp. nov., Denitrifying, Facultatively Autotrophic Bacteria Isolated from Rice Paddy Soil.</title>
        <authorList>
            <person name="Ishii S."/>
            <person name="Ashida N."/>
            <person name="Ohno H."/>
            <person name="Otsuka S."/>
            <person name="Yokota A."/>
            <person name="Senoo K."/>
        </authorList>
    </citation>
    <scope>NUCLEOTIDE SEQUENCE [LARGE SCALE GENOMIC DNA]</scope>
    <source>
        <strain evidence="2 3">TSA66</strain>
    </source>
</reference>
<feature type="chain" id="PRO_5002142898" evidence="1">
    <location>
        <begin position="23"/>
        <end position="155"/>
    </location>
</feature>
<keyword evidence="1" id="KW-0732">Signal</keyword>
<evidence type="ECO:0000313" key="3">
    <source>
        <dbReference type="Proteomes" id="UP000031572"/>
    </source>
</evidence>
<accession>A0A0C1Y8N8</accession>
<comment type="caution">
    <text evidence="2">The sequence shown here is derived from an EMBL/GenBank/DDBJ whole genome shotgun (WGS) entry which is preliminary data.</text>
</comment>
<name>A0A0C1Y8N8_9BURK</name>
<sequence length="155" mass="16110">MKFSKKVVIGLMLAALSQLATAADKVAVTVRVLTINGAEPNSRLTVSRIKKVAADALARSGYEAVDSINKATAGMNLVINVHSGIHNQPSLTVSSYTVSTSLWSAGKSEISDTKQVAMSTAASTGLYSGSAERVLSASTTNAEKAVVDYIASTFK</sequence>
<gene>
    <name evidence="2" type="ORF">TSA66_24675</name>
</gene>
<dbReference type="EMBL" id="JWJG01000028">
    <property type="protein sequence ID" value="KIF83303.1"/>
    <property type="molecule type" value="Genomic_DNA"/>
</dbReference>
<dbReference type="AlphaFoldDB" id="A0A0C1Y8N8"/>
<dbReference type="Proteomes" id="UP000031572">
    <property type="component" value="Unassembled WGS sequence"/>
</dbReference>